<dbReference type="InterPro" id="IPR050155">
    <property type="entry name" value="HAD-like_hydrolase_sf"/>
</dbReference>
<dbReference type="InterPro" id="IPR023198">
    <property type="entry name" value="PGP-like_dom2"/>
</dbReference>
<dbReference type="InterPro" id="IPR002227">
    <property type="entry name" value="Tyrosinase_Cu-bd"/>
</dbReference>
<dbReference type="Gene3D" id="1.10.150.240">
    <property type="entry name" value="Putative phosphatase, domain 2"/>
    <property type="match status" value="1"/>
</dbReference>
<dbReference type="PROSITE" id="PS00498">
    <property type="entry name" value="TYROSINASE_2"/>
    <property type="match status" value="1"/>
</dbReference>
<dbReference type="InterPro" id="IPR006439">
    <property type="entry name" value="HAD-SF_hydro_IA"/>
</dbReference>
<evidence type="ECO:0000313" key="3">
    <source>
        <dbReference type="Proteomes" id="UP000177141"/>
    </source>
</evidence>
<dbReference type="SFLD" id="SFLDG01129">
    <property type="entry name" value="C1.5:_HAD__Beta-PGM__Phosphata"/>
    <property type="match status" value="1"/>
</dbReference>
<evidence type="ECO:0000259" key="1">
    <source>
        <dbReference type="PROSITE" id="PS00498"/>
    </source>
</evidence>
<organism evidence="2 3">
    <name type="scientific">Candidatus Roizmanbacteria bacterium RIFCSPLOWO2_01_FULL_38_12</name>
    <dbReference type="NCBI Taxonomy" id="1802061"/>
    <lineage>
        <taxon>Bacteria</taxon>
        <taxon>Candidatus Roizmaniibacteriota</taxon>
    </lineage>
</organism>
<name>A0A1F7J0W9_9BACT</name>
<dbReference type="InterPro" id="IPR041492">
    <property type="entry name" value="HAD_2"/>
</dbReference>
<dbReference type="GO" id="GO:0016491">
    <property type="term" value="F:oxidoreductase activity"/>
    <property type="evidence" value="ECO:0007669"/>
    <property type="project" value="InterPro"/>
</dbReference>
<dbReference type="GO" id="GO:0005829">
    <property type="term" value="C:cytosol"/>
    <property type="evidence" value="ECO:0007669"/>
    <property type="project" value="TreeGrafter"/>
</dbReference>
<dbReference type="Pfam" id="PF13419">
    <property type="entry name" value="HAD_2"/>
    <property type="match status" value="1"/>
</dbReference>
<reference evidence="2 3" key="1">
    <citation type="journal article" date="2016" name="Nat. Commun.">
        <title>Thousands of microbial genomes shed light on interconnected biogeochemical processes in an aquifer system.</title>
        <authorList>
            <person name="Anantharaman K."/>
            <person name="Brown C.T."/>
            <person name="Hug L.A."/>
            <person name="Sharon I."/>
            <person name="Castelle C.J."/>
            <person name="Probst A.J."/>
            <person name="Thomas B.C."/>
            <person name="Singh A."/>
            <person name="Wilkins M.J."/>
            <person name="Karaoz U."/>
            <person name="Brodie E.L."/>
            <person name="Williams K.H."/>
            <person name="Hubbard S.S."/>
            <person name="Banfield J.F."/>
        </authorList>
    </citation>
    <scope>NUCLEOTIDE SEQUENCE [LARGE SCALE GENOMIC DNA]</scope>
</reference>
<comment type="caution">
    <text evidence="2">The sequence shown here is derived from an EMBL/GenBank/DDBJ whole genome shotgun (WGS) entry which is preliminary data.</text>
</comment>
<dbReference type="PANTHER" id="PTHR43434:SF1">
    <property type="entry name" value="PHOSPHOGLYCOLATE PHOSPHATASE"/>
    <property type="match status" value="1"/>
</dbReference>
<dbReference type="GO" id="GO:0006281">
    <property type="term" value="P:DNA repair"/>
    <property type="evidence" value="ECO:0007669"/>
    <property type="project" value="TreeGrafter"/>
</dbReference>
<accession>A0A1F7J0W9</accession>
<dbReference type="SFLD" id="SFLDS00003">
    <property type="entry name" value="Haloacid_Dehalogenase"/>
    <property type="match status" value="1"/>
</dbReference>
<dbReference type="AlphaFoldDB" id="A0A1F7J0W9"/>
<evidence type="ECO:0000313" key="2">
    <source>
        <dbReference type="EMBL" id="OGK49255.1"/>
    </source>
</evidence>
<dbReference type="InterPro" id="IPR023214">
    <property type="entry name" value="HAD_sf"/>
</dbReference>
<dbReference type="InterPro" id="IPR036412">
    <property type="entry name" value="HAD-like_sf"/>
</dbReference>
<dbReference type="STRING" id="1802061.A3A93_00020"/>
<dbReference type="Proteomes" id="UP000177141">
    <property type="component" value="Unassembled WGS sequence"/>
</dbReference>
<dbReference type="PANTHER" id="PTHR43434">
    <property type="entry name" value="PHOSPHOGLYCOLATE PHOSPHATASE"/>
    <property type="match status" value="1"/>
</dbReference>
<protein>
    <recommendedName>
        <fullName evidence="1">Tyrosinase copper-binding domain-containing protein</fullName>
    </recommendedName>
</protein>
<feature type="domain" description="Tyrosinase copper-binding" evidence="1">
    <location>
        <begin position="37"/>
        <end position="48"/>
    </location>
</feature>
<dbReference type="GO" id="GO:0008967">
    <property type="term" value="F:phosphoglycolate phosphatase activity"/>
    <property type="evidence" value="ECO:0007669"/>
    <property type="project" value="TreeGrafter"/>
</dbReference>
<proteinExistence type="predicted"/>
<dbReference type="NCBIfam" id="TIGR01549">
    <property type="entry name" value="HAD-SF-IA-v1"/>
    <property type="match status" value="1"/>
</dbReference>
<dbReference type="EMBL" id="MGAL01000002">
    <property type="protein sequence ID" value="OGK49255.1"/>
    <property type="molecule type" value="Genomic_DNA"/>
</dbReference>
<gene>
    <name evidence="2" type="ORF">A3A93_00020</name>
</gene>
<sequence>MQIKVVIFDVDGVLFNTDEIYFTYLQKVLQVIGVQIDPEFYAVHGFDDCIYSLSLSRKQITQVKKKMNECYYGDRMIANMKMKNGVLSVLKNLSRMVHLATGSGENKSQIQRYLKHFSLSEFFSFIGHGRLVPGRKSNPAYFYAIANHYGVRPNECLHVGDTLTDQYALQAGLPVAIVPTKYSKYLTFDPRCHMLQSIESLPLIFKNEFATS</sequence>
<dbReference type="SUPFAM" id="SSF56784">
    <property type="entry name" value="HAD-like"/>
    <property type="match status" value="1"/>
</dbReference>
<dbReference type="Gene3D" id="3.40.50.1000">
    <property type="entry name" value="HAD superfamily/HAD-like"/>
    <property type="match status" value="1"/>
</dbReference>